<reference evidence="1" key="1">
    <citation type="submission" date="2023-06" db="EMBL/GenBank/DDBJ databases">
        <title>Genomic of Agaribacillus aureum.</title>
        <authorList>
            <person name="Wang G."/>
        </authorList>
    </citation>
    <scope>NUCLEOTIDE SEQUENCE</scope>
    <source>
        <strain evidence="1">BMA12</strain>
    </source>
</reference>
<dbReference type="Proteomes" id="UP001172083">
    <property type="component" value="Unassembled WGS sequence"/>
</dbReference>
<accession>A0ABT8L6Q2</accession>
<evidence type="ECO:0000313" key="2">
    <source>
        <dbReference type="Proteomes" id="UP001172083"/>
    </source>
</evidence>
<dbReference type="Gene3D" id="1.10.3680.10">
    <property type="entry name" value="TerB-like"/>
    <property type="match status" value="1"/>
</dbReference>
<protein>
    <recommendedName>
        <fullName evidence="3">Co-chaperone DjlA N-terminal domain-containing protein</fullName>
    </recommendedName>
</protein>
<dbReference type="EMBL" id="JAUJEB010000001">
    <property type="protein sequence ID" value="MDN5212702.1"/>
    <property type="molecule type" value="Genomic_DNA"/>
</dbReference>
<gene>
    <name evidence="1" type="ORF">QQ020_11620</name>
</gene>
<evidence type="ECO:0000313" key="1">
    <source>
        <dbReference type="EMBL" id="MDN5212702.1"/>
    </source>
</evidence>
<dbReference type="CDD" id="cd07177">
    <property type="entry name" value="terB_like"/>
    <property type="match status" value="1"/>
</dbReference>
<dbReference type="RefSeq" id="WP_346758019.1">
    <property type="nucleotide sequence ID" value="NZ_JAUJEB010000001.1"/>
</dbReference>
<comment type="caution">
    <text evidence="1">The sequence shown here is derived from an EMBL/GenBank/DDBJ whole genome shotgun (WGS) entry which is preliminary data.</text>
</comment>
<proteinExistence type="predicted"/>
<sequence length="125" mass="14692">MIDIDSKRKLNLLVHLARIDGKFHRAEKALLREFVNKEGLDVDDFHLLEMADEEIGDFHLIDDKKEMLFLALKLIQADDVIDKKEFTFCKEIAAKLGYNSLVIDQHAYRELDRETFDKTVNDWLL</sequence>
<evidence type="ECO:0008006" key="3">
    <source>
        <dbReference type="Google" id="ProtNLM"/>
    </source>
</evidence>
<dbReference type="InterPro" id="IPR029024">
    <property type="entry name" value="TerB-like"/>
</dbReference>
<name>A0ABT8L6Q2_9BACT</name>
<dbReference type="SUPFAM" id="SSF158682">
    <property type="entry name" value="TerB-like"/>
    <property type="match status" value="1"/>
</dbReference>
<keyword evidence="2" id="KW-1185">Reference proteome</keyword>
<organism evidence="1 2">
    <name type="scientific">Agaribacillus aureus</name>
    <dbReference type="NCBI Taxonomy" id="3051825"/>
    <lineage>
        <taxon>Bacteria</taxon>
        <taxon>Pseudomonadati</taxon>
        <taxon>Bacteroidota</taxon>
        <taxon>Cytophagia</taxon>
        <taxon>Cytophagales</taxon>
        <taxon>Splendidivirgaceae</taxon>
        <taxon>Agaribacillus</taxon>
    </lineage>
</organism>